<reference evidence="3" key="1">
    <citation type="submission" date="2016-10" db="EMBL/GenBank/DDBJ databases">
        <title>Frankia sp. NRRL B-16386 Genome sequencing.</title>
        <authorList>
            <person name="Ghodhbane-Gtari F."/>
            <person name="Swanson E."/>
            <person name="Gueddou A."/>
            <person name="Hezbri K."/>
            <person name="Ktari K."/>
            <person name="Nouioui I."/>
            <person name="Morris K."/>
            <person name="Simpson S."/>
            <person name="Abebe-Akele F."/>
            <person name="Thomas K."/>
            <person name="Gtari M."/>
            <person name="Tisa L.S."/>
        </authorList>
    </citation>
    <scope>NUCLEOTIDE SEQUENCE [LARGE SCALE GENOMIC DNA]</scope>
    <source>
        <strain evidence="3">NRRL B-16386</strain>
    </source>
</reference>
<evidence type="ECO:0000259" key="1">
    <source>
        <dbReference type="Pfam" id="PF12728"/>
    </source>
</evidence>
<sequence>MTPAPKVLLTVEEAAERLGIGRTTAFALIRTGALRSVRIGRLRRIRTTDLDSYAASLTPAGATAA</sequence>
<dbReference type="InterPro" id="IPR041657">
    <property type="entry name" value="HTH_17"/>
</dbReference>
<evidence type="ECO:0000313" key="2">
    <source>
        <dbReference type="EMBL" id="ONH23557.1"/>
    </source>
</evidence>
<organism evidence="2 3">
    <name type="scientific">Pseudofrankia asymbiotica</name>
    <dbReference type="NCBI Taxonomy" id="1834516"/>
    <lineage>
        <taxon>Bacteria</taxon>
        <taxon>Bacillati</taxon>
        <taxon>Actinomycetota</taxon>
        <taxon>Actinomycetes</taxon>
        <taxon>Frankiales</taxon>
        <taxon>Frankiaceae</taxon>
        <taxon>Pseudofrankia</taxon>
    </lineage>
</organism>
<dbReference type="Proteomes" id="UP000188929">
    <property type="component" value="Unassembled WGS sequence"/>
</dbReference>
<dbReference type="OrthoDB" id="1093249at2"/>
<comment type="caution">
    <text evidence="2">The sequence shown here is derived from an EMBL/GenBank/DDBJ whole genome shotgun (WGS) entry which is preliminary data.</text>
</comment>
<dbReference type="NCBIfam" id="TIGR01764">
    <property type="entry name" value="excise"/>
    <property type="match status" value="1"/>
</dbReference>
<evidence type="ECO:0000313" key="3">
    <source>
        <dbReference type="Proteomes" id="UP000188929"/>
    </source>
</evidence>
<dbReference type="GO" id="GO:0003677">
    <property type="term" value="F:DNA binding"/>
    <property type="evidence" value="ECO:0007669"/>
    <property type="project" value="InterPro"/>
</dbReference>
<dbReference type="InterPro" id="IPR009061">
    <property type="entry name" value="DNA-bd_dom_put_sf"/>
</dbReference>
<dbReference type="SUPFAM" id="SSF46955">
    <property type="entry name" value="Putative DNA-binding domain"/>
    <property type="match status" value="1"/>
</dbReference>
<dbReference type="AlphaFoldDB" id="A0A1V2I1B8"/>
<proteinExistence type="predicted"/>
<gene>
    <name evidence="2" type="ORF">BL253_32730</name>
</gene>
<dbReference type="InterPro" id="IPR010093">
    <property type="entry name" value="SinI_DNA-bd"/>
</dbReference>
<dbReference type="Pfam" id="PF12728">
    <property type="entry name" value="HTH_17"/>
    <property type="match status" value="1"/>
</dbReference>
<protein>
    <recommendedName>
        <fullName evidence="1">Helix-turn-helix domain-containing protein</fullName>
    </recommendedName>
</protein>
<feature type="domain" description="Helix-turn-helix" evidence="1">
    <location>
        <begin position="8"/>
        <end position="56"/>
    </location>
</feature>
<keyword evidence="3" id="KW-1185">Reference proteome</keyword>
<dbReference type="RefSeq" id="WP_076821477.1">
    <property type="nucleotide sequence ID" value="NZ_MOMC01000084.1"/>
</dbReference>
<dbReference type="EMBL" id="MOMC01000084">
    <property type="protein sequence ID" value="ONH23557.1"/>
    <property type="molecule type" value="Genomic_DNA"/>
</dbReference>
<name>A0A1V2I1B8_9ACTN</name>
<dbReference type="STRING" id="1834516.BL253_32730"/>
<accession>A0A1V2I1B8</accession>